<dbReference type="GO" id="GO:0003677">
    <property type="term" value="F:DNA binding"/>
    <property type="evidence" value="ECO:0007669"/>
    <property type="project" value="UniProtKB-KW"/>
</dbReference>
<feature type="domain" description="AraC effector-binding" evidence="1">
    <location>
        <begin position="7"/>
        <end position="151"/>
    </location>
</feature>
<dbReference type="InterPro" id="IPR010499">
    <property type="entry name" value="AraC_E-bd"/>
</dbReference>
<dbReference type="EMBL" id="FOAW01000006">
    <property type="protein sequence ID" value="SEL12734.1"/>
    <property type="molecule type" value="Genomic_DNA"/>
</dbReference>
<dbReference type="Gene3D" id="3.20.80.10">
    <property type="entry name" value="Regulatory factor, effector binding domain"/>
    <property type="match status" value="1"/>
</dbReference>
<protein>
    <submittedName>
        <fullName evidence="2">Predicted transcriptional regulator YdeE, contains AraC-type DNA-binding domain</fullName>
    </submittedName>
</protein>
<dbReference type="SUPFAM" id="SSF55136">
    <property type="entry name" value="Probable bacterial effector-binding domain"/>
    <property type="match status" value="1"/>
</dbReference>
<name>A0A1H7MNL5_9NOCA</name>
<evidence type="ECO:0000259" key="1">
    <source>
        <dbReference type="SMART" id="SM00871"/>
    </source>
</evidence>
<dbReference type="AlphaFoldDB" id="A0A1H7MNL5"/>
<evidence type="ECO:0000313" key="2">
    <source>
        <dbReference type="EMBL" id="SEL12734.1"/>
    </source>
</evidence>
<organism evidence="2 3">
    <name type="scientific">Rhodococcus maanshanensis</name>
    <dbReference type="NCBI Taxonomy" id="183556"/>
    <lineage>
        <taxon>Bacteria</taxon>
        <taxon>Bacillati</taxon>
        <taxon>Actinomycetota</taxon>
        <taxon>Actinomycetes</taxon>
        <taxon>Mycobacteriales</taxon>
        <taxon>Nocardiaceae</taxon>
        <taxon>Rhodococcus</taxon>
    </lineage>
</organism>
<dbReference type="OrthoDB" id="4540146at2"/>
<proteinExistence type="predicted"/>
<keyword evidence="2" id="KW-0238">DNA-binding</keyword>
<dbReference type="RefSeq" id="WP_072749502.1">
    <property type="nucleotide sequence ID" value="NZ_FOAW01000006.1"/>
</dbReference>
<accession>A0A1H7MNL5</accession>
<dbReference type="SMART" id="SM00871">
    <property type="entry name" value="AraC_E_bind"/>
    <property type="match status" value="1"/>
</dbReference>
<dbReference type="InterPro" id="IPR029441">
    <property type="entry name" value="Cass2"/>
</dbReference>
<gene>
    <name evidence="2" type="ORF">SAMN05444583_10685</name>
</gene>
<dbReference type="Pfam" id="PF14526">
    <property type="entry name" value="Cass2"/>
    <property type="match status" value="1"/>
</dbReference>
<evidence type="ECO:0000313" key="3">
    <source>
        <dbReference type="Proteomes" id="UP000198677"/>
    </source>
</evidence>
<dbReference type="Proteomes" id="UP000198677">
    <property type="component" value="Unassembled WGS sequence"/>
</dbReference>
<keyword evidence="3" id="KW-1185">Reference proteome</keyword>
<dbReference type="InterPro" id="IPR011256">
    <property type="entry name" value="Reg_factor_effector_dom_sf"/>
</dbReference>
<sequence length="159" mass="17517">MSRRPSGEIEFLELGETLVAGLPVRSPKRPLGSLRDRNLESAWSGVLQEDLPGPLASIYTDHAPENDSYYTQIVGYQCSSIDEALRGHVVARIPAGRYARFVSLGEFPGVVAGLWDQVRAAEESGQINRSFTGDLERYPNAFRIDLYVSVRSSSGETRA</sequence>
<reference evidence="3" key="1">
    <citation type="submission" date="2016-10" db="EMBL/GenBank/DDBJ databases">
        <authorList>
            <person name="Varghese N."/>
            <person name="Submissions S."/>
        </authorList>
    </citation>
    <scope>NUCLEOTIDE SEQUENCE [LARGE SCALE GENOMIC DNA]</scope>
    <source>
        <strain evidence="3">DSM 44675</strain>
    </source>
</reference>